<organism evidence="1 2">
    <name type="scientific">Winogradskya humida</name>
    <dbReference type="NCBI Taxonomy" id="113566"/>
    <lineage>
        <taxon>Bacteria</taxon>
        <taxon>Bacillati</taxon>
        <taxon>Actinomycetota</taxon>
        <taxon>Actinomycetes</taxon>
        <taxon>Micromonosporales</taxon>
        <taxon>Micromonosporaceae</taxon>
        <taxon>Winogradskya</taxon>
    </lineage>
</organism>
<evidence type="ECO:0000313" key="1">
    <source>
        <dbReference type="EMBL" id="GIE18681.1"/>
    </source>
</evidence>
<keyword evidence="2" id="KW-1185">Reference proteome</keyword>
<dbReference type="SUPFAM" id="SSF48452">
    <property type="entry name" value="TPR-like"/>
    <property type="match status" value="1"/>
</dbReference>
<reference evidence="1 2" key="1">
    <citation type="submission" date="2021-01" db="EMBL/GenBank/DDBJ databases">
        <title>Whole genome shotgun sequence of Actinoplanes humidus NBRC 14915.</title>
        <authorList>
            <person name="Komaki H."/>
            <person name="Tamura T."/>
        </authorList>
    </citation>
    <scope>NUCLEOTIDE SEQUENCE [LARGE SCALE GENOMIC DNA]</scope>
    <source>
        <strain evidence="1 2">NBRC 14915</strain>
    </source>
</reference>
<protein>
    <recommendedName>
        <fullName evidence="3">Tetratricopeptide repeat protein</fullName>
    </recommendedName>
</protein>
<gene>
    <name evidence="1" type="ORF">Ahu01nite_017830</name>
</gene>
<evidence type="ECO:0008006" key="3">
    <source>
        <dbReference type="Google" id="ProtNLM"/>
    </source>
</evidence>
<proteinExistence type="predicted"/>
<dbReference type="Gene3D" id="1.25.40.10">
    <property type="entry name" value="Tetratricopeptide repeat domain"/>
    <property type="match status" value="1"/>
</dbReference>
<dbReference type="InterPro" id="IPR011990">
    <property type="entry name" value="TPR-like_helical_dom_sf"/>
</dbReference>
<dbReference type="RefSeq" id="WP_203835938.1">
    <property type="nucleotide sequence ID" value="NZ_BAAATV010000003.1"/>
</dbReference>
<name>A0ABQ3ZJB9_9ACTN</name>
<dbReference type="EMBL" id="BOMN01000022">
    <property type="protein sequence ID" value="GIE18681.1"/>
    <property type="molecule type" value="Genomic_DNA"/>
</dbReference>
<dbReference type="Proteomes" id="UP000603200">
    <property type="component" value="Unassembled WGS sequence"/>
</dbReference>
<sequence>MEHDHVAMNREDVLDLADQLRQRARVQARNGRPGPARKLLREVVSLLGTAMGAIDDESQQAELAKALADAHGMLGGVEWRAGDLTEAAAAYERGRAIEQDPQFGIVDSYNLTNALVLRILLEPGDVESFNEELRAARATVGLQVAGPRGEQWWAWADYGLLCLLTDATDEAARAYEQFRISGPGPADRESVGRVLHELADAVEQVDERRSRAIRDVAAGLG</sequence>
<accession>A0ABQ3ZJB9</accession>
<evidence type="ECO:0000313" key="2">
    <source>
        <dbReference type="Proteomes" id="UP000603200"/>
    </source>
</evidence>
<comment type="caution">
    <text evidence="1">The sequence shown here is derived from an EMBL/GenBank/DDBJ whole genome shotgun (WGS) entry which is preliminary data.</text>
</comment>